<dbReference type="Proteomes" id="UP000683360">
    <property type="component" value="Unassembled WGS sequence"/>
</dbReference>
<dbReference type="CDD" id="cd00033">
    <property type="entry name" value="CCP"/>
    <property type="match status" value="6"/>
</dbReference>
<evidence type="ECO:0000256" key="1">
    <source>
        <dbReference type="ARBA" id="ARBA00022729"/>
    </source>
</evidence>
<dbReference type="InterPro" id="IPR035976">
    <property type="entry name" value="Sushi/SCR/CCP_sf"/>
</dbReference>
<feature type="domain" description="Sushi" evidence="7">
    <location>
        <begin position="185"/>
        <end position="245"/>
    </location>
</feature>
<keyword evidence="1" id="KW-0732">Signal</keyword>
<organism evidence="8 9">
    <name type="scientific">Mytilus edulis</name>
    <name type="common">Blue mussel</name>
    <dbReference type="NCBI Taxonomy" id="6550"/>
    <lineage>
        <taxon>Eukaryota</taxon>
        <taxon>Metazoa</taxon>
        <taxon>Spiralia</taxon>
        <taxon>Lophotrochozoa</taxon>
        <taxon>Mollusca</taxon>
        <taxon>Bivalvia</taxon>
        <taxon>Autobranchia</taxon>
        <taxon>Pteriomorphia</taxon>
        <taxon>Mytilida</taxon>
        <taxon>Mytiloidea</taxon>
        <taxon>Mytilidae</taxon>
        <taxon>Mytilinae</taxon>
        <taxon>Mytilus</taxon>
    </lineage>
</organism>
<dbReference type="OrthoDB" id="6059832at2759"/>
<keyword evidence="3 4" id="KW-1015">Disulfide bond</keyword>
<protein>
    <submittedName>
        <fullName evidence="8">CSMD</fullName>
    </submittedName>
</protein>
<keyword evidence="9" id="KW-1185">Reference proteome</keyword>
<keyword evidence="6" id="KW-0472">Membrane</keyword>
<dbReference type="Gene3D" id="2.10.70.10">
    <property type="entry name" value="Complement Module, domain 1"/>
    <property type="match status" value="6"/>
</dbReference>
<dbReference type="InterPro" id="IPR000436">
    <property type="entry name" value="Sushi_SCR_CCP_dom"/>
</dbReference>
<dbReference type="PANTHER" id="PTHR45656:SF4">
    <property type="entry name" value="PROTEIN CBR-CLEC-78"/>
    <property type="match status" value="1"/>
</dbReference>
<dbReference type="Pfam" id="PF00084">
    <property type="entry name" value="Sushi"/>
    <property type="match status" value="6"/>
</dbReference>
<feature type="region of interest" description="Disordered" evidence="5">
    <location>
        <begin position="475"/>
        <end position="498"/>
    </location>
</feature>
<dbReference type="EMBL" id="CAJPWZ010002263">
    <property type="protein sequence ID" value="CAG2234708.1"/>
    <property type="molecule type" value="Genomic_DNA"/>
</dbReference>
<name>A0A8S3TSZ3_MYTED</name>
<keyword evidence="6" id="KW-1133">Transmembrane helix</keyword>
<proteinExistence type="predicted"/>
<evidence type="ECO:0000313" key="9">
    <source>
        <dbReference type="Proteomes" id="UP000683360"/>
    </source>
</evidence>
<feature type="disulfide bond" evidence="4">
    <location>
        <begin position="65"/>
        <end position="108"/>
    </location>
</feature>
<keyword evidence="4" id="KW-0768">Sushi</keyword>
<feature type="disulfide bond" evidence="4">
    <location>
        <begin position="187"/>
        <end position="230"/>
    </location>
</feature>
<feature type="disulfide bond" evidence="4">
    <location>
        <begin position="309"/>
        <end position="352"/>
    </location>
</feature>
<dbReference type="PROSITE" id="PS50923">
    <property type="entry name" value="SUSHI"/>
    <property type="match status" value="6"/>
</dbReference>
<dbReference type="PANTHER" id="PTHR45656">
    <property type="entry name" value="PROTEIN CBR-CLEC-78"/>
    <property type="match status" value="1"/>
</dbReference>
<evidence type="ECO:0000256" key="4">
    <source>
        <dbReference type="PROSITE-ProRule" id="PRU00302"/>
    </source>
</evidence>
<evidence type="ECO:0000313" key="8">
    <source>
        <dbReference type="EMBL" id="CAG2234708.1"/>
    </source>
</evidence>
<feature type="domain" description="Sushi" evidence="7">
    <location>
        <begin position="1"/>
        <end position="62"/>
    </location>
</feature>
<dbReference type="InterPro" id="IPR051277">
    <property type="entry name" value="SEZ6_CSMD_C4BPB_Regulators"/>
</dbReference>
<dbReference type="SMART" id="SM00032">
    <property type="entry name" value="CCP"/>
    <property type="match status" value="6"/>
</dbReference>
<comment type="caution">
    <text evidence="4">Lacks conserved residue(s) required for the propagation of feature annotation.</text>
</comment>
<feature type="domain" description="Sushi" evidence="7">
    <location>
        <begin position="63"/>
        <end position="123"/>
    </location>
</feature>
<keyword evidence="2" id="KW-0677">Repeat</keyword>
<gene>
    <name evidence="8" type="ORF">MEDL_47308</name>
</gene>
<evidence type="ECO:0000259" key="7">
    <source>
        <dbReference type="PROSITE" id="PS50923"/>
    </source>
</evidence>
<evidence type="ECO:0000256" key="6">
    <source>
        <dbReference type="SAM" id="Phobius"/>
    </source>
</evidence>
<dbReference type="SUPFAM" id="SSF57535">
    <property type="entry name" value="Complement control module/SCR domain"/>
    <property type="match status" value="6"/>
</dbReference>
<keyword evidence="6" id="KW-0812">Transmembrane</keyword>
<feature type="disulfide bond" evidence="4">
    <location>
        <begin position="126"/>
        <end position="169"/>
    </location>
</feature>
<reference evidence="8" key="1">
    <citation type="submission" date="2021-03" db="EMBL/GenBank/DDBJ databases">
        <authorList>
            <person name="Bekaert M."/>
        </authorList>
    </citation>
    <scope>NUCLEOTIDE SEQUENCE</scope>
</reference>
<comment type="caution">
    <text evidence="8">The sequence shown here is derived from an EMBL/GenBank/DDBJ whole genome shotgun (WGS) entry which is preliminary data.</text>
</comment>
<evidence type="ECO:0000256" key="2">
    <source>
        <dbReference type="ARBA" id="ARBA00022737"/>
    </source>
</evidence>
<feature type="domain" description="Sushi" evidence="7">
    <location>
        <begin position="124"/>
        <end position="184"/>
    </location>
</feature>
<evidence type="ECO:0000256" key="3">
    <source>
        <dbReference type="ARBA" id="ARBA00023157"/>
    </source>
</evidence>
<accession>A0A8S3TSZ3</accession>
<dbReference type="AlphaFoldDB" id="A0A8S3TSZ3"/>
<feature type="disulfide bond" evidence="4">
    <location>
        <begin position="248"/>
        <end position="291"/>
    </location>
</feature>
<feature type="domain" description="Sushi" evidence="7">
    <location>
        <begin position="246"/>
        <end position="306"/>
    </location>
</feature>
<sequence>MKCAAPGINKFTITSTNTDVVSSTEVTWYTCKFGYKLPAGDLGARICQLGGTWSAPPPACEVINCTAPGLNEFTITSTNTDVVPGTQVTYTCKFGCQLPAGDSGTRRCQLGGTWPAPPPACEVIKCTAPGLNEFTITSTNTDVVPSTEVTYTCKFGYQLPAGDLGTRICQLGGTWPAPPPACEVIKCTAPGLNEFTITSTNTDVVPRTEVTYTCKFGYQLPAGDLGTRICQLGGIWPAPPPACEVIKCTAPGLNEFTITSTNTDVVPSTEVTYTCEFGYQLPAGDLGTRICQLGGTWPALPPACEVMKCTAPGINEFTITSTNTDVVPSTEVTYTCEFGYQLPAGDLGTRICQLGGTWPAPPPACEGIMNAVVIILVSCGAGILPFFCMVYCCAHKKGKRANINQNVNNHGNNADRNEEISRNVLTEKESDEEYAEIDELEVSDLIVSPLEQRCFTDSDSSSDYASDEIKQSSFGYSHPTLLPAPQQSGNVQGDSDAC</sequence>
<feature type="compositionally biased region" description="Polar residues" evidence="5">
    <location>
        <begin position="485"/>
        <end position="498"/>
    </location>
</feature>
<feature type="transmembrane region" description="Helical" evidence="6">
    <location>
        <begin position="371"/>
        <end position="394"/>
    </location>
</feature>
<evidence type="ECO:0000256" key="5">
    <source>
        <dbReference type="SAM" id="MobiDB-lite"/>
    </source>
</evidence>
<feature type="domain" description="Sushi" evidence="7">
    <location>
        <begin position="307"/>
        <end position="367"/>
    </location>
</feature>